<gene>
    <name evidence="2" type="ORF">LCGC14_2662010</name>
</gene>
<keyword evidence="1" id="KW-0472">Membrane</keyword>
<feature type="non-terminal residue" evidence="2">
    <location>
        <position position="203"/>
    </location>
</feature>
<organism evidence="2">
    <name type="scientific">marine sediment metagenome</name>
    <dbReference type="NCBI Taxonomy" id="412755"/>
    <lineage>
        <taxon>unclassified sequences</taxon>
        <taxon>metagenomes</taxon>
        <taxon>ecological metagenomes</taxon>
    </lineage>
</organism>
<protein>
    <submittedName>
        <fullName evidence="2">Uncharacterized protein</fullName>
    </submittedName>
</protein>
<accession>A0A0F9CIL1</accession>
<reference evidence="2" key="1">
    <citation type="journal article" date="2015" name="Nature">
        <title>Complex archaea that bridge the gap between prokaryotes and eukaryotes.</title>
        <authorList>
            <person name="Spang A."/>
            <person name="Saw J.H."/>
            <person name="Jorgensen S.L."/>
            <person name="Zaremba-Niedzwiedzka K."/>
            <person name="Martijn J."/>
            <person name="Lind A.E."/>
            <person name="van Eijk R."/>
            <person name="Schleper C."/>
            <person name="Guy L."/>
            <person name="Ettema T.J."/>
        </authorList>
    </citation>
    <scope>NUCLEOTIDE SEQUENCE</scope>
</reference>
<comment type="caution">
    <text evidence="2">The sequence shown here is derived from an EMBL/GenBank/DDBJ whole genome shotgun (WGS) entry which is preliminary data.</text>
</comment>
<feature type="transmembrane region" description="Helical" evidence="1">
    <location>
        <begin position="164"/>
        <end position="187"/>
    </location>
</feature>
<evidence type="ECO:0000256" key="1">
    <source>
        <dbReference type="SAM" id="Phobius"/>
    </source>
</evidence>
<dbReference type="EMBL" id="LAZR01046451">
    <property type="protein sequence ID" value="KKK96511.1"/>
    <property type="molecule type" value="Genomic_DNA"/>
</dbReference>
<keyword evidence="1" id="KW-1133">Transmembrane helix</keyword>
<proteinExistence type="predicted"/>
<dbReference type="AlphaFoldDB" id="A0A0F9CIL1"/>
<sequence>MRIPSRLHRIGLAVQRAGNVAVAQGVLGAVHLGAGAAQGIAGRVPLGGARSGQVARLTLKLIAQRLLAVGQRAAGLTLPLLALTLLILSRLVLPLLVPALLILARLTGLLTLLPLMRLAGSLVAVAALVLLAFTALGAGVVLLLKVAKGLVAEALLVAQRFLKPLHRLLTGALLALTLLTLGDLHIFHHPAKLIQKALRLVHA</sequence>
<feature type="transmembrane region" description="Helical" evidence="1">
    <location>
        <begin position="122"/>
        <end position="144"/>
    </location>
</feature>
<evidence type="ECO:0000313" key="2">
    <source>
        <dbReference type="EMBL" id="KKK96511.1"/>
    </source>
</evidence>
<keyword evidence="1" id="KW-0812">Transmembrane</keyword>
<name>A0A0F9CIL1_9ZZZZ</name>